<protein>
    <submittedName>
        <fullName evidence="3">Hypothetical_protein</fullName>
    </submittedName>
</protein>
<comment type="caution">
    <text evidence="2">The sequence shown here is derived from an EMBL/GenBank/DDBJ whole genome shotgun (WGS) entry which is preliminary data.</text>
</comment>
<proteinExistence type="predicted"/>
<evidence type="ECO:0000313" key="2">
    <source>
        <dbReference type="EMBL" id="CAI9965110.1"/>
    </source>
</evidence>
<dbReference type="EMBL" id="CAXDID020000027">
    <property type="protein sequence ID" value="CAL5991334.1"/>
    <property type="molecule type" value="Genomic_DNA"/>
</dbReference>
<evidence type="ECO:0000313" key="3">
    <source>
        <dbReference type="EMBL" id="CAL5991334.1"/>
    </source>
</evidence>
<gene>
    <name evidence="3" type="ORF">HINF_LOCUS12045</name>
    <name evidence="2" type="ORF">HINF_LOCUS52755</name>
</gene>
<dbReference type="EMBL" id="CATOUU010000985">
    <property type="protein sequence ID" value="CAI9965110.1"/>
    <property type="molecule type" value="Genomic_DNA"/>
</dbReference>
<sequence length="860" mass="96401">MEFRVLAQENTAKCTQTNVNTEEQMMLEAKQAEDQRQSMMVPHNSIDLDSRASNAVSSKQTGYISISIDLYNVPNQVRAMVLKECQKEDESANLVEDQINLKVSEEKADNMVKKIDSILKYTEPQGQQQVRSIGNNQLYALSELRQKISSFKEESQNIAAISRSVGASTYDSNLYDSSSESSSESSCDHLESCRYNFCTQSQLSKQYQTEVKYVVNLESFPTDSATKLCAIINQQLVGKATAQPIGVGVVVNTTSGCSESVLKKLANFRINKQKLGSYIKEVAVDRIALEDISRKQVEPDEDETETPAMTLDPRIPIYPACQKTSQRQSDEKINTRSAQSQTGEAPELGFSKLKFMEFRVLAQENTAKCTQTNVNTEEQMMLEAKQAEDQRQSMMVPHNSIDLDSRASNAVSSKQTGYISISIDLYNVPNQVRAMVLKECQKEDESANLVEDQINLKVSEEKADNMVKKIDSILKYTEPQGQQQVRSIGNNQLYALSELRQKISSFKEESQNIAAISRSVGASTYDSNLYDSSSESSSESSCDHLESCRYNFCTQSQLSKQYQTEVKYVVNLESFPTDSATKLCAIINQQLVGKATAQPIGVGVVVNTTSGCSESVLKKLANFRINKQKLGSYIKEVAVDRIALEDISRKQVEPDEDETETPAMTLDQRIPIYPACQKTSQRQSDEKINTRSAQSQTGEAPDLGFSKLKFMEFRVLAQENTAKCTQTNVNTEEQMMLEAKQAEDQRQSMMVPHNSIDLDSRASNAVSSKQTGYISISIDLYNVPNQVRAMVLKECQKEDESANLVEDQINLKVSEEKAYDIILKILQLIEQLERQYQEEITNPESPCQFISIYQAIRTIS</sequence>
<feature type="region of interest" description="Disordered" evidence="1">
    <location>
        <begin position="323"/>
        <end position="345"/>
    </location>
</feature>
<dbReference type="AlphaFoldDB" id="A0AA86UNA8"/>
<keyword evidence="4" id="KW-1185">Reference proteome</keyword>
<name>A0AA86UNA8_9EUKA</name>
<reference evidence="2" key="1">
    <citation type="submission" date="2023-06" db="EMBL/GenBank/DDBJ databases">
        <authorList>
            <person name="Kurt Z."/>
        </authorList>
    </citation>
    <scope>NUCLEOTIDE SEQUENCE</scope>
</reference>
<evidence type="ECO:0000313" key="4">
    <source>
        <dbReference type="Proteomes" id="UP001642409"/>
    </source>
</evidence>
<organism evidence="2">
    <name type="scientific">Hexamita inflata</name>
    <dbReference type="NCBI Taxonomy" id="28002"/>
    <lineage>
        <taxon>Eukaryota</taxon>
        <taxon>Metamonada</taxon>
        <taxon>Diplomonadida</taxon>
        <taxon>Hexamitidae</taxon>
        <taxon>Hexamitinae</taxon>
        <taxon>Hexamita</taxon>
    </lineage>
</organism>
<reference evidence="3 4" key="2">
    <citation type="submission" date="2024-07" db="EMBL/GenBank/DDBJ databases">
        <authorList>
            <person name="Akdeniz Z."/>
        </authorList>
    </citation>
    <scope>NUCLEOTIDE SEQUENCE [LARGE SCALE GENOMIC DNA]</scope>
</reference>
<feature type="region of interest" description="Disordered" evidence="1">
    <location>
        <begin position="677"/>
        <end position="701"/>
    </location>
</feature>
<accession>A0AA86UNA8</accession>
<dbReference type="Proteomes" id="UP001642409">
    <property type="component" value="Unassembled WGS sequence"/>
</dbReference>
<evidence type="ECO:0000256" key="1">
    <source>
        <dbReference type="SAM" id="MobiDB-lite"/>
    </source>
</evidence>